<sequence length="160" mass="17666">MSEKIRRAKPEDAADIADMIHALAEFERATEECTVTEKLISAALFAPSPIVYGHVAEVDGEIAALALWFLNFSTWDGAGGIYLEDLFVRTKFRRRGLARKLLATLAAECVDNGYTRLSWAVLNWNADAITLYDEIGGQPQREWTTYRLSGASLSGLAGPR</sequence>
<organism evidence="5 6">
    <name type="scientific">Mycobacterium lentiflavum</name>
    <dbReference type="NCBI Taxonomy" id="141349"/>
    <lineage>
        <taxon>Bacteria</taxon>
        <taxon>Bacillati</taxon>
        <taxon>Actinomycetota</taxon>
        <taxon>Actinomycetes</taxon>
        <taxon>Mycobacteriales</taxon>
        <taxon>Mycobacteriaceae</taxon>
        <taxon>Mycobacterium</taxon>
        <taxon>Mycobacterium simiae complex</taxon>
    </lineage>
</organism>
<dbReference type="Proteomes" id="UP000199251">
    <property type="component" value="Unassembled WGS sequence"/>
</dbReference>
<dbReference type="OrthoDB" id="9805924at2"/>
<evidence type="ECO:0000256" key="3">
    <source>
        <dbReference type="ARBA" id="ARBA00023315"/>
    </source>
</evidence>
<dbReference type="Pfam" id="PF00583">
    <property type="entry name" value="Acetyltransf_1"/>
    <property type="match status" value="1"/>
</dbReference>
<protein>
    <submittedName>
        <fullName evidence="5">Acetyltransferase</fullName>
    </submittedName>
</protein>
<dbReference type="InterPro" id="IPR051016">
    <property type="entry name" value="Diverse_Substrate_AcTransf"/>
</dbReference>
<dbReference type="Gene3D" id="3.40.630.30">
    <property type="match status" value="1"/>
</dbReference>
<evidence type="ECO:0000313" key="5">
    <source>
        <dbReference type="EMBL" id="CQD08360.1"/>
    </source>
</evidence>
<feature type="domain" description="N-acetyltransferase" evidence="4">
    <location>
        <begin position="3"/>
        <end position="159"/>
    </location>
</feature>
<gene>
    <name evidence="5" type="ORF">BN1232_01500</name>
</gene>
<evidence type="ECO:0000256" key="1">
    <source>
        <dbReference type="ARBA" id="ARBA00008694"/>
    </source>
</evidence>
<evidence type="ECO:0000256" key="2">
    <source>
        <dbReference type="ARBA" id="ARBA00022679"/>
    </source>
</evidence>
<dbReference type="EMBL" id="CTEE01000001">
    <property type="protein sequence ID" value="CQD08360.1"/>
    <property type="molecule type" value="Genomic_DNA"/>
</dbReference>
<dbReference type="PANTHER" id="PTHR10545">
    <property type="entry name" value="DIAMINE N-ACETYLTRANSFERASE"/>
    <property type="match status" value="1"/>
</dbReference>
<comment type="similarity">
    <text evidence="1">Belongs to the acetyltransferase family.</text>
</comment>
<reference evidence="5 6" key="1">
    <citation type="submission" date="2015-03" db="EMBL/GenBank/DDBJ databases">
        <authorList>
            <person name="Urmite Genomes"/>
        </authorList>
    </citation>
    <scope>NUCLEOTIDE SEQUENCE [LARGE SCALE GENOMIC DNA]</scope>
    <source>
        <strain evidence="5 6">CSUR P1491</strain>
    </source>
</reference>
<proteinExistence type="inferred from homology"/>
<dbReference type="PROSITE" id="PS51186">
    <property type="entry name" value="GNAT"/>
    <property type="match status" value="1"/>
</dbReference>
<keyword evidence="2 5" id="KW-0808">Transferase</keyword>
<dbReference type="FunFam" id="3.40.630.30:FF:000064">
    <property type="entry name" value="GNAT family acetyltransferase"/>
    <property type="match status" value="1"/>
</dbReference>
<dbReference type="PANTHER" id="PTHR10545:SF29">
    <property type="entry name" value="GH14572P-RELATED"/>
    <property type="match status" value="1"/>
</dbReference>
<keyword evidence="3" id="KW-0012">Acyltransferase</keyword>
<dbReference type="GO" id="GO:0008080">
    <property type="term" value="F:N-acetyltransferase activity"/>
    <property type="evidence" value="ECO:0007669"/>
    <property type="project" value="TreeGrafter"/>
</dbReference>
<name>A0A0E4GW50_MYCLN</name>
<dbReference type="InterPro" id="IPR016181">
    <property type="entry name" value="Acyl_CoA_acyltransferase"/>
</dbReference>
<evidence type="ECO:0000313" key="6">
    <source>
        <dbReference type="Proteomes" id="UP000199251"/>
    </source>
</evidence>
<dbReference type="AlphaFoldDB" id="A0A0E4GW50"/>
<evidence type="ECO:0000259" key="4">
    <source>
        <dbReference type="PROSITE" id="PS51186"/>
    </source>
</evidence>
<accession>A0A0E4GW50</accession>
<dbReference type="CDD" id="cd04301">
    <property type="entry name" value="NAT_SF"/>
    <property type="match status" value="1"/>
</dbReference>
<dbReference type="STRING" id="141349.BN1232_01500"/>
<dbReference type="SUPFAM" id="SSF55729">
    <property type="entry name" value="Acyl-CoA N-acyltransferases (Nat)"/>
    <property type="match status" value="1"/>
</dbReference>
<dbReference type="RefSeq" id="WP_090600786.1">
    <property type="nucleotide sequence ID" value="NZ_CTEE01000001.1"/>
</dbReference>
<dbReference type="InterPro" id="IPR000182">
    <property type="entry name" value="GNAT_dom"/>
</dbReference>